<name>A0A964E0Y5_9PROT</name>
<comment type="caution">
    <text evidence="1">The sequence shown here is derived from an EMBL/GenBank/DDBJ whole genome shotgun (WGS) entry which is preliminary data.</text>
</comment>
<reference evidence="1" key="1">
    <citation type="journal article" date="2021" name="Microorganisms">
        <title>Acidisoma silvae sp. nov. and Acidisomacellulosilytica sp. nov., Two Acidophilic Bacteria Isolated from Decaying Wood, Hydrolyzing Cellulose and Producing Poly-3-hydroxybutyrate.</title>
        <authorList>
            <person name="Mieszkin S."/>
            <person name="Pouder E."/>
            <person name="Uroz S."/>
            <person name="Simon-Colin C."/>
            <person name="Alain K."/>
        </authorList>
    </citation>
    <scope>NUCLEOTIDE SEQUENCE</scope>
    <source>
        <strain evidence="1">HW T2.11</strain>
    </source>
</reference>
<gene>
    <name evidence="1" type="ORF">ASILVAE211_18625</name>
</gene>
<evidence type="ECO:0000313" key="1">
    <source>
        <dbReference type="EMBL" id="MCB8877218.1"/>
    </source>
</evidence>
<dbReference type="AlphaFoldDB" id="A0A964E0Y5"/>
<protein>
    <submittedName>
        <fullName evidence="1">Uncharacterized protein</fullName>
    </submittedName>
</protein>
<sequence length="249" mass="26171">MAIITINVQNNSTQTQTFLYFMSPISVVGMHDIYCTSLGAASLGNYKQTGTILTFELDFEYRAGVQQAYRPPVAGQQSGYMSSSQAINLSTGDGKSSDVTVMQLKPLALLPPSSGLAVPAGAFRITTADYDSSAMRFNAGTALRTYAGGVALTSFIEASPNTNIDISPSVIFNVAIGNAATGVVITPASFPSLAVCNATYNDSFYVVYGASGKFSVTGTTPPMVKMAMAAAIPRAGEALNMPKRIRVRL</sequence>
<keyword evidence="2" id="KW-1185">Reference proteome</keyword>
<dbReference type="Proteomes" id="UP000708298">
    <property type="component" value="Unassembled WGS sequence"/>
</dbReference>
<organism evidence="1 2">
    <name type="scientific">Acidisoma silvae</name>
    <dbReference type="NCBI Taxonomy" id="2802396"/>
    <lineage>
        <taxon>Bacteria</taxon>
        <taxon>Pseudomonadati</taxon>
        <taxon>Pseudomonadota</taxon>
        <taxon>Alphaproteobacteria</taxon>
        <taxon>Acetobacterales</taxon>
        <taxon>Acidocellaceae</taxon>
        <taxon>Acidisoma</taxon>
    </lineage>
</organism>
<proteinExistence type="predicted"/>
<evidence type="ECO:0000313" key="2">
    <source>
        <dbReference type="Proteomes" id="UP000708298"/>
    </source>
</evidence>
<reference evidence="1" key="2">
    <citation type="submission" date="2021-01" db="EMBL/GenBank/DDBJ databases">
        <authorList>
            <person name="Mieszkin S."/>
            <person name="Pouder E."/>
            <person name="Alain K."/>
        </authorList>
    </citation>
    <scope>NUCLEOTIDE SEQUENCE</scope>
    <source>
        <strain evidence="1">HW T2.11</strain>
    </source>
</reference>
<accession>A0A964E0Y5</accession>
<dbReference type="RefSeq" id="WP_227322872.1">
    <property type="nucleotide sequence ID" value="NZ_JAESVB010000011.1"/>
</dbReference>
<dbReference type="EMBL" id="JAESVB010000011">
    <property type="protein sequence ID" value="MCB8877218.1"/>
    <property type="molecule type" value="Genomic_DNA"/>
</dbReference>